<accession>A0A2I8EZ79</accession>
<dbReference type="InterPro" id="IPR016032">
    <property type="entry name" value="Sig_transdc_resp-reg_C-effctor"/>
</dbReference>
<keyword evidence="1 2" id="KW-0238">DNA-binding</keyword>
<dbReference type="GO" id="GO:0000160">
    <property type="term" value="P:phosphorelay signal transduction system"/>
    <property type="evidence" value="ECO:0007669"/>
    <property type="project" value="InterPro"/>
</dbReference>
<evidence type="ECO:0000259" key="4">
    <source>
        <dbReference type="PROSITE" id="PS51755"/>
    </source>
</evidence>
<feature type="domain" description="OmpR/PhoB-type" evidence="4">
    <location>
        <begin position="20"/>
        <end position="118"/>
    </location>
</feature>
<sequence>MKLQRISGAIRMTSRFDVNDAIYRFGPFQLSPALSSLTRDGRRISLGHRALEVLATLAERAGSLVSKAEIVARVWPNTIVDEGNLRVHIAALRKALGETEERTPYILNVPGRGYRLAVPVQRLEAQADLNLDVDIAPTVTRMHTVEQATLVDDIKSLLNDERLMSMVSKSGGKASFAIALVHQTGLDYRDVWLFAGITSVGDASRFELSPASGEQRTTQVSEAMSETVTSRFRGSETVEDPDSCDRSGLGDSQGKTNLSKCVEHSCAGDEL</sequence>
<evidence type="ECO:0000256" key="3">
    <source>
        <dbReference type="SAM" id="MobiDB-lite"/>
    </source>
</evidence>
<dbReference type="EMBL" id="CP026113">
    <property type="protein sequence ID" value="AUT64896.1"/>
    <property type="molecule type" value="Genomic_DNA"/>
</dbReference>
<feature type="region of interest" description="Disordered" evidence="3">
    <location>
        <begin position="210"/>
        <end position="256"/>
    </location>
</feature>
<evidence type="ECO:0000256" key="1">
    <source>
        <dbReference type="ARBA" id="ARBA00023125"/>
    </source>
</evidence>
<dbReference type="PANTHER" id="PTHR47691">
    <property type="entry name" value="REGULATOR-RELATED"/>
    <property type="match status" value="1"/>
</dbReference>
<dbReference type="PROSITE" id="PS51755">
    <property type="entry name" value="OMPR_PHOB"/>
    <property type="match status" value="1"/>
</dbReference>
<reference evidence="5 6" key="1">
    <citation type="submission" date="2018-01" db="EMBL/GenBank/DDBJ databases">
        <title>Species boundaries and ecological features among Paraburkholderia terrae DSMZ17804T, P. hospita DSMZ17164T and P. caribensis DSMZ13236T.</title>
        <authorList>
            <person name="Pratama A.A."/>
        </authorList>
    </citation>
    <scope>NUCLEOTIDE SEQUENCE [LARGE SCALE GENOMIC DNA]</scope>
    <source>
        <strain evidence="5 6">DSM 17804</strain>
    </source>
</reference>
<name>A0A2I8EZ79_9BURK</name>
<dbReference type="InterPro" id="IPR036388">
    <property type="entry name" value="WH-like_DNA-bd_sf"/>
</dbReference>
<organism evidence="5 6">
    <name type="scientific">Paraburkholderia terrae</name>
    <dbReference type="NCBI Taxonomy" id="311230"/>
    <lineage>
        <taxon>Bacteria</taxon>
        <taxon>Pseudomonadati</taxon>
        <taxon>Pseudomonadota</taxon>
        <taxon>Betaproteobacteria</taxon>
        <taxon>Burkholderiales</taxon>
        <taxon>Burkholderiaceae</taxon>
        <taxon>Paraburkholderia</taxon>
    </lineage>
</organism>
<evidence type="ECO:0000313" key="6">
    <source>
        <dbReference type="Proteomes" id="UP000243502"/>
    </source>
</evidence>
<dbReference type="Proteomes" id="UP000243502">
    <property type="component" value="Chromosome 3"/>
</dbReference>
<dbReference type="GO" id="GO:0003677">
    <property type="term" value="F:DNA binding"/>
    <property type="evidence" value="ECO:0007669"/>
    <property type="project" value="UniProtKB-UniRule"/>
</dbReference>
<feature type="DNA-binding region" description="OmpR/PhoB-type" evidence="2">
    <location>
        <begin position="20"/>
        <end position="118"/>
    </location>
</feature>
<gene>
    <name evidence="5" type="ORF">C2L65_35335</name>
</gene>
<dbReference type="GO" id="GO:0006355">
    <property type="term" value="P:regulation of DNA-templated transcription"/>
    <property type="evidence" value="ECO:0007669"/>
    <property type="project" value="InterPro"/>
</dbReference>
<proteinExistence type="predicted"/>
<dbReference type="PANTHER" id="PTHR47691:SF3">
    <property type="entry name" value="HTH-TYPE TRANSCRIPTIONAL REGULATOR RV0890C-RELATED"/>
    <property type="match status" value="1"/>
</dbReference>
<dbReference type="Pfam" id="PF00486">
    <property type="entry name" value="Trans_reg_C"/>
    <property type="match status" value="1"/>
</dbReference>
<dbReference type="CDD" id="cd00383">
    <property type="entry name" value="trans_reg_C"/>
    <property type="match status" value="1"/>
</dbReference>
<dbReference type="InterPro" id="IPR001867">
    <property type="entry name" value="OmpR/PhoB-type_DNA-bd"/>
</dbReference>
<dbReference type="SMART" id="SM00862">
    <property type="entry name" value="Trans_reg_C"/>
    <property type="match status" value="1"/>
</dbReference>
<dbReference type="SUPFAM" id="SSF46894">
    <property type="entry name" value="C-terminal effector domain of the bipartite response regulators"/>
    <property type="match status" value="1"/>
</dbReference>
<feature type="compositionally biased region" description="Polar residues" evidence="3">
    <location>
        <begin position="212"/>
        <end position="232"/>
    </location>
</feature>
<protein>
    <submittedName>
        <fullName evidence="5">Transcriptional regulator</fullName>
    </submittedName>
</protein>
<dbReference type="KEGG" id="pter:C2L65_35335"/>
<evidence type="ECO:0000256" key="2">
    <source>
        <dbReference type="PROSITE-ProRule" id="PRU01091"/>
    </source>
</evidence>
<evidence type="ECO:0000313" key="5">
    <source>
        <dbReference type="EMBL" id="AUT64896.1"/>
    </source>
</evidence>
<dbReference type="AlphaFoldDB" id="A0A2I8EZ79"/>
<dbReference type="Gene3D" id="1.10.10.10">
    <property type="entry name" value="Winged helix-like DNA-binding domain superfamily/Winged helix DNA-binding domain"/>
    <property type="match status" value="1"/>
</dbReference>